<dbReference type="HOGENOM" id="CLU_105788_1_0_5"/>
<organism evidence="2">
    <name type="scientific">Rhodopseudomonas palustris (strain BisA53)</name>
    <dbReference type="NCBI Taxonomy" id="316055"/>
    <lineage>
        <taxon>Bacteria</taxon>
        <taxon>Pseudomonadati</taxon>
        <taxon>Pseudomonadota</taxon>
        <taxon>Alphaproteobacteria</taxon>
        <taxon>Hyphomicrobiales</taxon>
        <taxon>Nitrobacteraceae</taxon>
        <taxon>Rhodopseudomonas</taxon>
    </lineage>
</organism>
<gene>
    <name evidence="2" type="ordered locus">RPE_3831</name>
</gene>
<accession>Q07JX6</accession>
<name>Q07JX6_RHOP5</name>
<keyword evidence="2" id="KW-0808">Transferase</keyword>
<dbReference type="EMBL" id="CP000463">
    <property type="protein sequence ID" value="ABJ07758.1"/>
    <property type="molecule type" value="Genomic_DNA"/>
</dbReference>
<dbReference type="Gene3D" id="3.40.630.30">
    <property type="match status" value="1"/>
</dbReference>
<dbReference type="OrthoDB" id="7617982at2"/>
<evidence type="ECO:0000313" key="2">
    <source>
        <dbReference type="EMBL" id="ABJ07758.1"/>
    </source>
</evidence>
<feature type="domain" description="N-acetyltransferase" evidence="1">
    <location>
        <begin position="23"/>
        <end position="177"/>
    </location>
</feature>
<protein>
    <submittedName>
        <fullName evidence="2">GCN5-related N-acetyltransferase</fullName>
    </submittedName>
</protein>
<dbReference type="Pfam" id="PF00583">
    <property type="entry name" value="Acetyltransf_1"/>
    <property type="match status" value="1"/>
</dbReference>
<dbReference type="SUPFAM" id="SSF55729">
    <property type="entry name" value="Acyl-CoA N-acyltransferases (Nat)"/>
    <property type="match status" value="1"/>
</dbReference>
<dbReference type="AlphaFoldDB" id="Q07JX6"/>
<dbReference type="STRING" id="316055.RPE_3831"/>
<evidence type="ECO:0000259" key="1">
    <source>
        <dbReference type="PROSITE" id="PS51186"/>
    </source>
</evidence>
<proteinExistence type="predicted"/>
<sequence length="200" mass="21633">MALDLIDLGRTDDLVLLHSGAALTIRYAGLGDAEALQNYFRALSPRSRYNRLMGPALELPHRLLDRFVHAGEAGAYTLLVTTRRDTGESVIGELRYAVEPETSSVEFGLSVADRWQGQGIGRALIGHVACRAAVHGALLLFGDTLRDNHAMIALARAAGFTFAPTPGDWKQMRFAKPVGLAPNENPCASYRAARGLPSLH</sequence>
<dbReference type="InterPro" id="IPR000182">
    <property type="entry name" value="GNAT_dom"/>
</dbReference>
<dbReference type="InterPro" id="IPR016181">
    <property type="entry name" value="Acyl_CoA_acyltransferase"/>
</dbReference>
<reference evidence="2" key="1">
    <citation type="submission" date="2006-09" db="EMBL/GenBank/DDBJ databases">
        <title>Complete sequence of Rhodopseudomonas palustris BisA53.</title>
        <authorList>
            <consortium name="US DOE Joint Genome Institute"/>
            <person name="Copeland A."/>
            <person name="Lucas S."/>
            <person name="Lapidus A."/>
            <person name="Barry K."/>
            <person name="Detter J.C."/>
            <person name="Glavina del Rio T."/>
            <person name="Hammon N."/>
            <person name="Israni S."/>
            <person name="Dalin E."/>
            <person name="Tice H."/>
            <person name="Pitluck S."/>
            <person name="Chain P."/>
            <person name="Malfatti S."/>
            <person name="Shin M."/>
            <person name="Vergez L."/>
            <person name="Schmutz J."/>
            <person name="Larimer F."/>
            <person name="Land M."/>
            <person name="Hauser L."/>
            <person name="Pelletier D.A."/>
            <person name="Kyrpides N."/>
            <person name="Kim E."/>
            <person name="Harwood C.S."/>
            <person name="Oda Y."/>
            <person name="Richardson P."/>
        </authorList>
    </citation>
    <scope>NUCLEOTIDE SEQUENCE [LARGE SCALE GENOMIC DNA]</scope>
    <source>
        <strain evidence="2">BisA53</strain>
    </source>
</reference>
<dbReference type="PROSITE" id="PS51186">
    <property type="entry name" value="GNAT"/>
    <property type="match status" value="1"/>
</dbReference>
<dbReference type="GO" id="GO:0016747">
    <property type="term" value="F:acyltransferase activity, transferring groups other than amino-acyl groups"/>
    <property type="evidence" value="ECO:0007669"/>
    <property type="project" value="InterPro"/>
</dbReference>
<dbReference type="KEGG" id="rpe:RPE_3831"/>
<dbReference type="eggNOG" id="COG0456">
    <property type="taxonomic scope" value="Bacteria"/>
</dbReference>